<dbReference type="PANTHER" id="PTHR44051">
    <property type="entry name" value="GLUTATHIONE S-TRANSFERASE-RELATED"/>
    <property type="match status" value="1"/>
</dbReference>
<dbReference type="SUPFAM" id="SSF47616">
    <property type="entry name" value="GST C-terminal domain-like"/>
    <property type="match status" value="1"/>
</dbReference>
<dbReference type="InterPro" id="IPR010987">
    <property type="entry name" value="Glutathione-S-Trfase_C-like"/>
</dbReference>
<accession>A0A6N9T8Z5</accession>
<evidence type="ECO:0000259" key="1">
    <source>
        <dbReference type="PROSITE" id="PS50405"/>
    </source>
</evidence>
<evidence type="ECO:0000313" key="3">
    <source>
        <dbReference type="Proteomes" id="UP000469011"/>
    </source>
</evidence>
<reference evidence="2 3" key="1">
    <citation type="submission" date="2020-01" db="EMBL/GenBank/DDBJ databases">
        <title>Jiella pacifica sp. nov.</title>
        <authorList>
            <person name="Xue Z."/>
            <person name="Zhu S."/>
            <person name="Chen J."/>
            <person name="Yang J."/>
        </authorList>
    </citation>
    <scope>NUCLEOTIDE SEQUENCE [LARGE SCALE GENOMIC DNA]</scope>
    <source>
        <strain evidence="2 3">40Bstr34</strain>
    </source>
</reference>
<comment type="caution">
    <text evidence="2">The sequence shown here is derived from an EMBL/GenBank/DDBJ whole genome shotgun (WGS) entry which is preliminary data.</text>
</comment>
<dbReference type="Pfam" id="PF02798">
    <property type="entry name" value="GST_N"/>
    <property type="match status" value="1"/>
</dbReference>
<dbReference type="Proteomes" id="UP000469011">
    <property type="component" value="Unassembled WGS sequence"/>
</dbReference>
<dbReference type="CDD" id="cd03046">
    <property type="entry name" value="GST_N_GTT1_like"/>
    <property type="match status" value="1"/>
</dbReference>
<dbReference type="PANTHER" id="PTHR44051:SF8">
    <property type="entry name" value="GLUTATHIONE S-TRANSFERASE GSTA"/>
    <property type="match status" value="1"/>
</dbReference>
<dbReference type="SUPFAM" id="SSF52833">
    <property type="entry name" value="Thioredoxin-like"/>
    <property type="match status" value="1"/>
</dbReference>
<dbReference type="Gene3D" id="3.40.30.10">
    <property type="entry name" value="Glutaredoxin"/>
    <property type="match status" value="1"/>
</dbReference>
<protein>
    <submittedName>
        <fullName evidence="2">Glutathione S-transferase family protein</fullName>
    </submittedName>
</protein>
<keyword evidence="2" id="KW-0808">Transferase</keyword>
<gene>
    <name evidence="2" type="ORF">GTK09_26180</name>
</gene>
<dbReference type="InterPro" id="IPR040079">
    <property type="entry name" value="Glutathione_S-Trfase"/>
</dbReference>
<dbReference type="PROSITE" id="PS50405">
    <property type="entry name" value="GST_CTER"/>
    <property type="match status" value="1"/>
</dbReference>
<dbReference type="EMBL" id="JAAAMG010000043">
    <property type="protein sequence ID" value="NDW07893.1"/>
    <property type="molecule type" value="Genomic_DNA"/>
</dbReference>
<keyword evidence="3" id="KW-1185">Reference proteome</keyword>
<proteinExistence type="predicted"/>
<dbReference type="InterPro" id="IPR036282">
    <property type="entry name" value="Glutathione-S-Trfase_C_sf"/>
</dbReference>
<dbReference type="AlphaFoldDB" id="A0A6N9T8Z5"/>
<feature type="domain" description="GST C-terminal" evidence="1">
    <location>
        <begin position="93"/>
        <end position="213"/>
    </location>
</feature>
<dbReference type="FunFam" id="3.40.30.10:FF:000331">
    <property type="entry name" value="Glutathione S-transferase"/>
    <property type="match status" value="1"/>
</dbReference>
<dbReference type="Gene3D" id="1.20.1050.10">
    <property type="match status" value="1"/>
</dbReference>
<sequence length="224" mass="25029">MQDAPIIVTAYDWVPPFAQGHVRDLRVRWALNEAKLPYEARLIDHQQKTEPEHLARQPFAQVPAIDMEGGSMFESGAIVWTIAEASDNLLPQDAAGRRHALTWTFAALNTVEPVVSRLAEVAFFLDDEELKAKLRPRAVAAVETRLAQLQAALGDREFLLGPFFAPDILMATVLRDLGHSDILSRYPALAAYLERCLARPAFEQALGEQIKAFSENAHRYERAA</sequence>
<dbReference type="SFLD" id="SFLDS00019">
    <property type="entry name" value="Glutathione_Transferase_(cytos"/>
    <property type="match status" value="1"/>
</dbReference>
<dbReference type="CDD" id="cd03207">
    <property type="entry name" value="GST_C_8"/>
    <property type="match status" value="1"/>
</dbReference>
<evidence type="ECO:0000313" key="2">
    <source>
        <dbReference type="EMBL" id="NDW07893.1"/>
    </source>
</evidence>
<dbReference type="InterPro" id="IPR004045">
    <property type="entry name" value="Glutathione_S-Trfase_N"/>
</dbReference>
<organism evidence="2 3">
    <name type="scientific">Jiella pacifica</name>
    <dbReference type="NCBI Taxonomy" id="2696469"/>
    <lineage>
        <taxon>Bacteria</taxon>
        <taxon>Pseudomonadati</taxon>
        <taxon>Pseudomonadota</taxon>
        <taxon>Alphaproteobacteria</taxon>
        <taxon>Hyphomicrobiales</taxon>
        <taxon>Aurantimonadaceae</taxon>
        <taxon>Jiella</taxon>
    </lineage>
</organism>
<dbReference type="SFLD" id="SFLDG00358">
    <property type="entry name" value="Main_(cytGST)"/>
    <property type="match status" value="1"/>
</dbReference>
<dbReference type="InterPro" id="IPR036249">
    <property type="entry name" value="Thioredoxin-like_sf"/>
</dbReference>
<name>A0A6N9T8Z5_9HYPH</name>
<dbReference type="GO" id="GO:0016740">
    <property type="term" value="F:transferase activity"/>
    <property type="evidence" value="ECO:0007669"/>
    <property type="project" value="UniProtKB-KW"/>
</dbReference>